<keyword evidence="5" id="KW-0809">Transit peptide</keyword>
<evidence type="ECO:0000256" key="1">
    <source>
        <dbReference type="ARBA" id="ARBA00006500"/>
    </source>
</evidence>
<dbReference type="InterPro" id="IPR029069">
    <property type="entry name" value="HotDog_dom_sf"/>
</dbReference>
<evidence type="ECO:0000256" key="5">
    <source>
        <dbReference type="ARBA" id="ARBA00022946"/>
    </source>
</evidence>
<keyword evidence="4" id="KW-0276">Fatty acid metabolism</keyword>
<dbReference type="PANTHER" id="PTHR31727:SF6">
    <property type="entry name" value="OLEOYL-ACYL CARRIER PROTEIN THIOESTERASE 1, CHLOROPLASTIC"/>
    <property type="match status" value="1"/>
</dbReference>
<comment type="similarity">
    <text evidence="1">Belongs to the acyl-ACP thioesterase family.</text>
</comment>
<sequence length="245" mass="27822">MAEKWTETYTIQSVDSDFRGDCRWSSLLSIMQRAADKHIEALGIDREEMIERGLGWMLITLEADMASIPRDMETIHVETWSRGSKGVLWHRDYRIMDDRGEQVGGARSVWTLVDIQKRKILRPSMFPYDVPIGQDSVGELPSKAVMPEGIELEEAYTTVVRYSGIDVNGHMNNARYADLCMDVLDEPELQGDKVTGFKITYNHEARLKDTIIVRRSDETGGRIYVQGVSPEGTNFFEAALVKGEQ</sequence>
<name>A0A1B2DZ48_9BACL</name>
<dbReference type="SUPFAM" id="SSF54637">
    <property type="entry name" value="Thioesterase/thiol ester dehydrase-isomerase"/>
    <property type="match status" value="2"/>
</dbReference>
<evidence type="ECO:0000256" key="3">
    <source>
        <dbReference type="ARBA" id="ARBA00022801"/>
    </source>
</evidence>
<feature type="domain" description="Acyl-ACP thioesterase N-terminal hotdog" evidence="8">
    <location>
        <begin position="4"/>
        <end position="122"/>
    </location>
</feature>
<proteinExistence type="inferred from homology"/>
<reference evidence="10" key="1">
    <citation type="submission" date="2016-08" db="EMBL/GenBank/DDBJ databases">
        <title>Complete Genome Seqeunce of Paenibacillus sp. nov. IHBB 9852 from high altitute lake of Indian trans-Himalayas.</title>
        <authorList>
            <person name="Kiran S."/>
            <person name="Swarnkar M.K."/>
            <person name="Rana A."/>
            <person name="Tewari R."/>
            <person name="Gulati A."/>
        </authorList>
    </citation>
    <scope>NUCLEOTIDE SEQUENCE [LARGE SCALE GENOMIC DNA]</scope>
    <source>
        <strain evidence="10">IHBB 9852</strain>
    </source>
</reference>
<evidence type="ECO:0000256" key="4">
    <source>
        <dbReference type="ARBA" id="ARBA00022832"/>
    </source>
</evidence>
<evidence type="ECO:0000256" key="7">
    <source>
        <dbReference type="ARBA" id="ARBA00023160"/>
    </source>
</evidence>
<dbReference type="Gene3D" id="3.10.129.10">
    <property type="entry name" value="Hotdog Thioesterase"/>
    <property type="match status" value="2"/>
</dbReference>
<dbReference type="RefSeq" id="WP_099477543.1">
    <property type="nucleotide sequence ID" value="NZ_CP016809.1"/>
</dbReference>
<organism evidence="10">
    <name type="scientific">Paenibacillus ihbetae</name>
    <dbReference type="NCBI Taxonomy" id="1870820"/>
    <lineage>
        <taxon>Bacteria</taxon>
        <taxon>Bacillati</taxon>
        <taxon>Bacillota</taxon>
        <taxon>Bacilli</taxon>
        <taxon>Bacillales</taxon>
        <taxon>Paenibacillaceae</taxon>
        <taxon>Paenibacillus</taxon>
    </lineage>
</organism>
<dbReference type="PANTHER" id="PTHR31727">
    <property type="entry name" value="OLEOYL-ACYL CARRIER PROTEIN THIOESTERASE 1, CHLOROPLASTIC"/>
    <property type="match status" value="1"/>
</dbReference>
<dbReference type="Pfam" id="PF01643">
    <property type="entry name" value="Acyl-ACP_TE"/>
    <property type="match status" value="1"/>
</dbReference>
<evidence type="ECO:0000256" key="6">
    <source>
        <dbReference type="ARBA" id="ARBA00023098"/>
    </source>
</evidence>
<dbReference type="Pfam" id="PF20791">
    <property type="entry name" value="Acyl-ACP_TE_C"/>
    <property type="match status" value="1"/>
</dbReference>
<dbReference type="InterPro" id="IPR045023">
    <property type="entry name" value="FATA/B"/>
</dbReference>
<keyword evidence="2" id="KW-0444">Lipid biosynthesis</keyword>
<dbReference type="InterPro" id="IPR002864">
    <property type="entry name" value="Acyl-ACP_thioesterase_NHD"/>
</dbReference>
<feature type="domain" description="Acyl-ACP thioesterase-like C-terminal" evidence="9">
    <location>
        <begin position="158"/>
        <end position="212"/>
    </location>
</feature>
<dbReference type="CDD" id="cd00586">
    <property type="entry name" value="4HBT"/>
    <property type="match status" value="1"/>
</dbReference>
<keyword evidence="6" id="KW-0443">Lipid metabolism</keyword>
<keyword evidence="3" id="KW-0378">Hydrolase</keyword>
<dbReference type="GO" id="GO:0016297">
    <property type="term" value="F:fatty acyl-[ACP] hydrolase activity"/>
    <property type="evidence" value="ECO:0007669"/>
    <property type="project" value="InterPro"/>
</dbReference>
<evidence type="ECO:0000256" key="2">
    <source>
        <dbReference type="ARBA" id="ARBA00022516"/>
    </source>
</evidence>
<evidence type="ECO:0000259" key="9">
    <source>
        <dbReference type="Pfam" id="PF20791"/>
    </source>
</evidence>
<evidence type="ECO:0000313" key="10">
    <source>
        <dbReference type="EMBL" id="ANY72952.1"/>
    </source>
</evidence>
<gene>
    <name evidence="10" type="ORF">BBD41_10315</name>
</gene>
<dbReference type="GO" id="GO:0000036">
    <property type="term" value="F:acyl carrier activity"/>
    <property type="evidence" value="ECO:0007669"/>
    <property type="project" value="TreeGrafter"/>
</dbReference>
<dbReference type="AlphaFoldDB" id="A0A1B2DZ48"/>
<keyword evidence="7" id="KW-0275">Fatty acid biosynthesis</keyword>
<evidence type="ECO:0000259" key="8">
    <source>
        <dbReference type="Pfam" id="PF01643"/>
    </source>
</evidence>
<dbReference type="EMBL" id="CP016809">
    <property type="protein sequence ID" value="ANY72952.1"/>
    <property type="molecule type" value="Genomic_DNA"/>
</dbReference>
<protein>
    <submittedName>
        <fullName evidence="10">Acyl-ACP thioesterase</fullName>
    </submittedName>
</protein>
<accession>A0A1B2DZ48</accession>
<dbReference type="InterPro" id="IPR049427">
    <property type="entry name" value="Acyl-ACP_TE_C"/>
</dbReference>
<dbReference type="KEGG" id="pib:BBD41_10315"/>